<dbReference type="InParanoid" id="A0A2K1YUB5"/>
<accession>A0A2K1YUB5</accession>
<name>A0A2K1YUB5_POPTR</name>
<keyword evidence="2" id="KW-1185">Reference proteome</keyword>
<proteinExistence type="predicted"/>
<organism evidence="1 2">
    <name type="scientific">Populus trichocarpa</name>
    <name type="common">Western balsam poplar</name>
    <name type="synonym">Populus balsamifera subsp. trichocarpa</name>
    <dbReference type="NCBI Taxonomy" id="3694"/>
    <lineage>
        <taxon>Eukaryota</taxon>
        <taxon>Viridiplantae</taxon>
        <taxon>Streptophyta</taxon>
        <taxon>Embryophyta</taxon>
        <taxon>Tracheophyta</taxon>
        <taxon>Spermatophyta</taxon>
        <taxon>Magnoliopsida</taxon>
        <taxon>eudicotyledons</taxon>
        <taxon>Gunneridae</taxon>
        <taxon>Pentapetalae</taxon>
        <taxon>rosids</taxon>
        <taxon>fabids</taxon>
        <taxon>Malpighiales</taxon>
        <taxon>Salicaceae</taxon>
        <taxon>Saliceae</taxon>
        <taxon>Populus</taxon>
    </lineage>
</organism>
<evidence type="ECO:0000313" key="2">
    <source>
        <dbReference type="Proteomes" id="UP000006729"/>
    </source>
</evidence>
<reference evidence="1 2" key="1">
    <citation type="journal article" date="2006" name="Science">
        <title>The genome of black cottonwood, Populus trichocarpa (Torr. &amp; Gray).</title>
        <authorList>
            <person name="Tuskan G.A."/>
            <person name="Difazio S."/>
            <person name="Jansson S."/>
            <person name="Bohlmann J."/>
            <person name="Grigoriev I."/>
            <person name="Hellsten U."/>
            <person name="Putnam N."/>
            <person name="Ralph S."/>
            <person name="Rombauts S."/>
            <person name="Salamov A."/>
            <person name="Schein J."/>
            <person name="Sterck L."/>
            <person name="Aerts A."/>
            <person name="Bhalerao R.R."/>
            <person name="Bhalerao R.P."/>
            <person name="Blaudez D."/>
            <person name="Boerjan W."/>
            <person name="Brun A."/>
            <person name="Brunner A."/>
            <person name="Busov V."/>
            <person name="Campbell M."/>
            <person name="Carlson J."/>
            <person name="Chalot M."/>
            <person name="Chapman J."/>
            <person name="Chen G.L."/>
            <person name="Cooper D."/>
            <person name="Coutinho P.M."/>
            <person name="Couturier J."/>
            <person name="Covert S."/>
            <person name="Cronk Q."/>
            <person name="Cunningham R."/>
            <person name="Davis J."/>
            <person name="Degroeve S."/>
            <person name="Dejardin A."/>
            <person name="Depamphilis C."/>
            <person name="Detter J."/>
            <person name="Dirks B."/>
            <person name="Dubchak I."/>
            <person name="Duplessis S."/>
            <person name="Ehlting J."/>
            <person name="Ellis B."/>
            <person name="Gendler K."/>
            <person name="Goodstein D."/>
            <person name="Gribskov M."/>
            <person name="Grimwood J."/>
            <person name="Groover A."/>
            <person name="Gunter L."/>
            <person name="Hamberger B."/>
            <person name="Heinze B."/>
            <person name="Helariutta Y."/>
            <person name="Henrissat B."/>
            <person name="Holligan D."/>
            <person name="Holt R."/>
            <person name="Huang W."/>
            <person name="Islam-Faridi N."/>
            <person name="Jones S."/>
            <person name="Jones-Rhoades M."/>
            <person name="Jorgensen R."/>
            <person name="Joshi C."/>
            <person name="Kangasjarvi J."/>
            <person name="Karlsson J."/>
            <person name="Kelleher C."/>
            <person name="Kirkpatrick R."/>
            <person name="Kirst M."/>
            <person name="Kohler A."/>
            <person name="Kalluri U."/>
            <person name="Larimer F."/>
            <person name="Leebens-Mack J."/>
            <person name="Leple J.C."/>
            <person name="Locascio P."/>
            <person name="Lou Y."/>
            <person name="Lucas S."/>
            <person name="Martin F."/>
            <person name="Montanini B."/>
            <person name="Napoli C."/>
            <person name="Nelson D.R."/>
            <person name="Nelson C."/>
            <person name="Nieminen K."/>
            <person name="Nilsson O."/>
            <person name="Pereda V."/>
            <person name="Peter G."/>
            <person name="Philippe R."/>
            <person name="Pilate G."/>
            <person name="Poliakov A."/>
            <person name="Razumovskaya J."/>
            <person name="Richardson P."/>
            <person name="Rinaldi C."/>
            <person name="Ritland K."/>
            <person name="Rouze P."/>
            <person name="Ryaboy D."/>
            <person name="Schmutz J."/>
            <person name="Schrader J."/>
            <person name="Segerman B."/>
            <person name="Shin H."/>
            <person name="Siddiqui A."/>
            <person name="Sterky F."/>
            <person name="Terry A."/>
            <person name="Tsai C.J."/>
            <person name="Uberbacher E."/>
            <person name="Unneberg P."/>
            <person name="Vahala J."/>
            <person name="Wall K."/>
            <person name="Wessler S."/>
            <person name="Yang G."/>
            <person name="Yin T."/>
            <person name="Douglas C."/>
            <person name="Marra M."/>
            <person name="Sandberg G."/>
            <person name="Van de Peer Y."/>
            <person name="Rokhsar D."/>
        </authorList>
    </citation>
    <scope>NUCLEOTIDE SEQUENCE [LARGE SCALE GENOMIC DNA]</scope>
    <source>
        <strain evidence="2">cv. Nisqually</strain>
        <strain evidence="1">Nisqually-1</strain>
    </source>
</reference>
<dbReference type="EMBL" id="CM009299">
    <property type="protein sequence ID" value="PNT16624.1"/>
    <property type="molecule type" value="Genomic_DNA"/>
</dbReference>
<gene>
    <name evidence="1" type="ORF">POPTR_010G151100</name>
</gene>
<dbReference type="EMBL" id="CM009299">
    <property type="protein sequence ID" value="PNT16625.1"/>
    <property type="molecule type" value="Genomic_DNA"/>
</dbReference>
<sequence length="136" mass="15845">MHKSSFEKLSHAAYGAGIFSLRYLKVTGIILQAIIISKVCFLAFTEKQIIWLLNLKFKRVIYELALEDASGLRLFHLRHPLRSYTWKRFEYYAINFGRWCSSYNSDIYKICSCSAGKIREELRNLVIGNMEKPGII</sequence>
<dbReference type="AlphaFoldDB" id="A0A2K1YUB5"/>
<protein>
    <submittedName>
        <fullName evidence="1">Uncharacterized protein</fullName>
    </submittedName>
</protein>
<reference evidence="1" key="2">
    <citation type="submission" date="2017-07" db="EMBL/GenBank/DDBJ databases">
        <title>WGS assembly of Populus trichocarpa.</title>
        <authorList>
            <person name="Tuskan G."/>
            <person name="Difazio S."/>
            <person name="Jansson S."/>
            <person name="Bohlmann J."/>
            <person name="Grigoriev I."/>
            <person name="Hellsten U."/>
            <person name="Putnam N."/>
            <person name="Ralph S."/>
            <person name="Rombauts S."/>
            <person name="Salamov A."/>
            <person name="Schein J."/>
            <person name="Sterck L."/>
            <person name="Aerts A."/>
            <person name="Bhalerao R."/>
            <person name="Bhalerao R."/>
            <person name="Blaudez D."/>
            <person name="Boerjan W."/>
            <person name="Brun A."/>
            <person name="Brunner A."/>
            <person name="Busov V."/>
            <person name="Campbell M."/>
            <person name="Carlson J."/>
            <person name="Chalot M."/>
            <person name="Chapman J."/>
            <person name="Chen G."/>
            <person name="Cooper D."/>
            <person name="Coutinho P."/>
            <person name="Couturier J."/>
            <person name="Covert S."/>
            <person name="Cronk Q."/>
            <person name="Cunningham R."/>
            <person name="Davis J."/>
            <person name="Degroeve S."/>
            <person name="Dejardin A."/>
            <person name="Depamphilis C."/>
            <person name="Detter J."/>
            <person name="Dirks B."/>
            <person name="Dubchak I."/>
            <person name="Duplessis S."/>
            <person name="Ehlting J."/>
            <person name="Ellis B."/>
            <person name="Gendler K."/>
            <person name="Goodstein D."/>
            <person name="Gribskov M."/>
            <person name="Grimwood J."/>
            <person name="Groover A."/>
            <person name="Gunter L."/>
            <person name="Hamberger B."/>
            <person name="Heinze B."/>
            <person name="Helariutta Y."/>
            <person name="Henrissat B."/>
            <person name="Holligan D."/>
            <person name="Holt R."/>
            <person name="Huang W."/>
            <person name="Islam-Faridi N."/>
            <person name="Jones S."/>
            <person name="Jones-Rhoades M."/>
            <person name="Jorgensen R."/>
            <person name="Joshi C."/>
            <person name="Kangasjarvi J."/>
            <person name="Karlsson J."/>
            <person name="Kelleher C."/>
            <person name="Kirkpatrick R."/>
            <person name="Kirst M."/>
            <person name="Kohler A."/>
            <person name="Kalluri U."/>
            <person name="Larimer F."/>
            <person name="Leebens-Mack J."/>
            <person name="Leple J."/>
            <person name="Locascio P."/>
            <person name="Lou Y."/>
            <person name="Lucas S."/>
            <person name="Martin F."/>
            <person name="Montanini B."/>
            <person name="Napoli C."/>
            <person name="Nelson D."/>
            <person name="Nelson C."/>
            <person name="Nieminen K."/>
            <person name="Nilsson O."/>
            <person name="Pereda V."/>
            <person name="Peter G."/>
            <person name="Philippe R."/>
            <person name="Pilate G."/>
            <person name="Poliakov A."/>
            <person name="Razumovskaya J."/>
            <person name="Richardson P."/>
            <person name="Rinaldi C."/>
            <person name="Ritland K."/>
            <person name="Rouze P."/>
            <person name="Ryaboy D."/>
            <person name="Schmutz J."/>
            <person name="Schrader J."/>
            <person name="Segerman B."/>
            <person name="Shin H."/>
            <person name="Siddiqui A."/>
            <person name="Sterky F."/>
            <person name="Terry A."/>
            <person name="Tsai C."/>
            <person name="Uberbacher E."/>
            <person name="Unneberg P."/>
            <person name="Vahala J."/>
            <person name="Wall K."/>
            <person name="Wessler S."/>
            <person name="Yang G."/>
            <person name="Yin T."/>
            <person name="Douglas C."/>
            <person name="Marra M."/>
            <person name="Sandberg G."/>
            <person name="Van De Peer Y."/>
            <person name="Rokhsar D."/>
        </authorList>
    </citation>
    <scope>NUCLEOTIDE SEQUENCE</scope>
    <source>
        <strain evidence="1">Nisqually-1</strain>
    </source>
</reference>
<dbReference type="Proteomes" id="UP000006729">
    <property type="component" value="Chromosome 10"/>
</dbReference>
<evidence type="ECO:0000313" key="1">
    <source>
        <dbReference type="EMBL" id="PNT16625.1"/>
    </source>
</evidence>